<gene>
    <name evidence="2" type="ORF">XpruCFBP8353_20665</name>
    <name evidence="3" type="ORF">XpruCFBP8354_17875</name>
</gene>
<dbReference type="Proteomes" id="UP000233748">
    <property type="component" value="Unassembled WGS sequence"/>
</dbReference>
<comment type="similarity">
    <text evidence="1">Belongs to the arginase family.</text>
</comment>
<evidence type="ECO:0000313" key="5">
    <source>
        <dbReference type="Proteomes" id="UP000233748"/>
    </source>
</evidence>
<comment type="caution">
    <text evidence="2">The sequence shown here is derived from an EMBL/GenBank/DDBJ whole genome shotgun (WGS) entry which is preliminary data.</text>
</comment>
<dbReference type="EMBL" id="PHKW01000006">
    <property type="protein sequence ID" value="PKV15878.1"/>
    <property type="molecule type" value="Genomic_DNA"/>
</dbReference>
<sequence length="304" mass="33957">MTTPLVLDLDGSANTTPDARIVPLQHWQERVRLGCRHATLRQFAQQLQPALAISHGTVLLGSGDFHHLSWPLIQRVAERSSQPLQVVVLDNHPDNMRYPFGVHCGSWVHAVAALPQVARMHMVGMCSSDVSSKHCLEHHLSPLRQGKLHYWCLGVDTRWARLLGCADAVHCFEETDALLAAFAARADAALPVYLSIDKDVFAEHVVRTNWDQGRFNMTALLRFMDALTGPLIGSDITGEISHYRYRSRFKRLLSALDGQRPPDPAQLQSWQAGQNALNRRLLALLDAYPRLTTSSASPVRSTQR</sequence>
<dbReference type="RefSeq" id="WP_101364904.1">
    <property type="nucleotide sequence ID" value="NZ_PHKV01000012.1"/>
</dbReference>
<dbReference type="OrthoDB" id="8770139at2"/>
<reference evidence="4 5" key="1">
    <citation type="submission" date="2017-11" db="EMBL/GenBank/DDBJ databases">
        <title>Xanthomonas prunicola sp. nov., a novel pathogen that affects nectarine (Prunus persica var. nectarine) trees.</title>
        <authorList>
            <person name="Lopez M."/>
            <person name="Lopez-Soriano P."/>
            <person name="Garita-Cambronero J."/>
            <person name="Beltran C."/>
            <person name="Taghouti G."/>
            <person name="Portier P."/>
            <person name="Cubero J."/>
            <person name="Fischer-Le Saux M."/>
            <person name="Marco-Noales E."/>
        </authorList>
    </citation>
    <scope>NUCLEOTIDE SEQUENCE [LARGE SCALE GENOMIC DNA]</scope>
    <source>
        <strain evidence="2 4">CFBP8353</strain>
        <strain evidence="3 5">CFBP8354</strain>
    </source>
</reference>
<evidence type="ECO:0000313" key="2">
    <source>
        <dbReference type="EMBL" id="PKV10957.1"/>
    </source>
</evidence>
<dbReference type="InterPro" id="IPR006035">
    <property type="entry name" value="Ureohydrolase"/>
</dbReference>
<evidence type="ECO:0000256" key="1">
    <source>
        <dbReference type="PROSITE-ProRule" id="PRU00742"/>
    </source>
</evidence>
<protein>
    <recommendedName>
        <fullName evidence="6">Arginase</fullName>
    </recommendedName>
</protein>
<accession>A0A2N3REP5</accession>
<dbReference type="EMBL" id="PHKV01000012">
    <property type="protein sequence ID" value="PKV10957.1"/>
    <property type="molecule type" value="Genomic_DNA"/>
</dbReference>
<name>A0A2N3REP5_9XANT</name>
<dbReference type="Pfam" id="PF00491">
    <property type="entry name" value="Arginase"/>
    <property type="match status" value="1"/>
</dbReference>
<evidence type="ECO:0008006" key="6">
    <source>
        <dbReference type="Google" id="ProtNLM"/>
    </source>
</evidence>
<dbReference type="SUPFAM" id="SSF52768">
    <property type="entry name" value="Arginase/deacetylase"/>
    <property type="match status" value="1"/>
</dbReference>
<evidence type="ECO:0000313" key="3">
    <source>
        <dbReference type="EMBL" id="PKV15878.1"/>
    </source>
</evidence>
<dbReference type="GO" id="GO:0016813">
    <property type="term" value="F:hydrolase activity, acting on carbon-nitrogen (but not peptide) bonds, in linear amidines"/>
    <property type="evidence" value="ECO:0007669"/>
    <property type="project" value="UniProtKB-ARBA"/>
</dbReference>
<evidence type="ECO:0000313" key="4">
    <source>
        <dbReference type="Proteomes" id="UP000233720"/>
    </source>
</evidence>
<dbReference type="PROSITE" id="PS51409">
    <property type="entry name" value="ARGINASE_2"/>
    <property type="match status" value="1"/>
</dbReference>
<keyword evidence="5" id="KW-1185">Reference proteome</keyword>
<organism evidence="2 4">
    <name type="scientific">Xanthomonas prunicola</name>
    <dbReference type="NCBI Taxonomy" id="2053930"/>
    <lineage>
        <taxon>Bacteria</taxon>
        <taxon>Pseudomonadati</taxon>
        <taxon>Pseudomonadota</taxon>
        <taxon>Gammaproteobacteria</taxon>
        <taxon>Lysobacterales</taxon>
        <taxon>Lysobacteraceae</taxon>
        <taxon>Xanthomonas</taxon>
    </lineage>
</organism>
<dbReference type="AlphaFoldDB" id="A0A2N3REP5"/>
<dbReference type="GO" id="GO:0046872">
    <property type="term" value="F:metal ion binding"/>
    <property type="evidence" value="ECO:0007669"/>
    <property type="project" value="InterPro"/>
</dbReference>
<dbReference type="Proteomes" id="UP000233720">
    <property type="component" value="Unassembled WGS sequence"/>
</dbReference>
<proteinExistence type="inferred from homology"/>
<dbReference type="Gene3D" id="3.40.800.10">
    <property type="entry name" value="Ureohydrolase domain"/>
    <property type="match status" value="1"/>
</dbReference>
<dbReference type="InterPro" id="IPR023696">
    <property type="entry name" value="Ureohydrolase_dom_sf"/>
</dbReference>